<dbReference type="EC" id="2.3.1.5" evidence="4"/>
<comment type="similarity">
    <text evidence="1 2">Belongs to the arylamine N-acetyltransferase family.</text>
</comment>
<accession>A0A6J5DC58</accession>
<dbReference type="PANTHER" id="PTHR11786:SF0">
    <property type="entry name" value="ARYLAMINE N-ACETYLTRANSFERASE 4-RELATED"/>
    <property type="match status" value="1"/>
</dbReference>
<dbReference type="InterPro" id="IPR038765">
    <property type="entry name" value="Papain-like_cys_pep_sf"/>
</dbReference>
<dbReference type="Gene3D" id="3.30.2140.10">
    <property type="entry name" value="Arylamine N-acetyltransferase"/>
    <property type="match status" value="1"/>
</dbReference>
<organism evidence="4 5">
    <name type="scientific">Paraburkholderia humisilvae</name>
    <dbReference type="NCBI Taxonomy" id="627669"/>
    <lineage>
        <taxon>Bacteria</taxon>
        <taxon>Pseudomonadati</taxon>
        <taxon>Pseudomonadota</taxon>
        <taxon>Betaproteobacteria</taxon>
        <taxon>Burkholderiales</taxon>
        <taxon>Burkholderiaceae</taxon>
        <taxon>Paraburkholderia</taxon>
    </lineage>
</organism>
<reference evidence="4 5" key="1">
    <citation type="submission" date="2020-04" db="EMBL/GenBank/DDBJ databases">
        <authorList>
            <person name="De Canck E."/>
        </authorList>
    </citation>
    <scope>NUCLEOTIDE SEQUENCE [LARGE SCALE GENOMIC DNA]</scope>
    <source>
        <strain evidence="4 5">LMG 29542</strain>
    </source>
</reference>
<dbReference type="SUPFAM" id="SSF54001">
    <property type="entry name" value="Cysteine proteinases"/>
    <property type="match status" value="1"/>
</dbReference>
<name>A0A6J5DC58_9BURK</name>
<gene>
    <name evidence="4" type="primary">nat</name>
    <name evidence="4" type="ORF">LMG29542_01490</name>
</gene>
<evidence type="ECO:0000256" key="3">
    <source>
        <dbReference type="SAM" id="Phobius"/>
    </source>
</evidence>
<dbReference type="Gene3D" id="2.40.128.150">
    <property type="entry name" value="Cysteine proteinases"/>
    <property type="match status" value="1"/>
</dbReference>
<dbReference type="Pfam" id="PF00797">
    <property type="entry name" value="Acetyltransf_2"/>
    <property type="match status" value="1"/>
</dbReference>
<proteinExistence type="inferred from homology"/>
<evidence type="ECO:0000256" key="1">
    <source>
        <dbReference type="ARBA" id="ARBA00006547"/>
    </source>
</evidence>
<keyword evidence="4" id="KW-0808">Transferase</keyword>
<protein>
    <submittedName>
        <fullName evidence="4">Arylamine N-acetyltransferase</fullName>
        <ecNumber evidence="4">2.3.1.5</ecNumber>
    </submittedName>
</protein>
<dbReference type="EMBL" id="CADIKH010000006">
    <property type="protein sequence ID" value="CAB3751543.1"/>
    <property type="molecule type" value="Genomic_DNA"/>
</dbReference>
<keyword evidence="4" id="KW-0012">Acyltransferase</keyword>
<keyword evidence="3" id="KW-1133">Transmembrane helix</keyword>
<dbReference type="InterPro" id="IPR001447">
    <property type="entry name" value="Arylamine_N-AcTrfase"/>
</dbReference>
<feature type="transmembrane region" description="Helical" evidence="3">
    <location>
        <begin position="77"/>
        <end position="98"/>
    </location>
</feature>
<keyword evidence="3" id="KW-0472">Membrane</keyword>
<dbReference type="AlphaFoldDB" id="A0A6J5DC58"/>
<dbReference type="GO" id="GO:0004060">
    <property type="term" value="F:arylamine N-acetyltransferase activity"/>
    <property type="evidence" value="ECO:0007669"/>
    <property type="project" value="UniProtKB-EC"/>
</dbReference>
<evidence type="ECO:0000256" key="2">
    <source>
        <dbReference type="RuleBase" id="RU003452"/>
    </source>
</evidence>
<evidence type="ECO:0000313" key="5">
    <source>
        <dbReference type="Proteomes" id="UP000494363"/>
    </source>
</evidence>
<dbReference type="RefSeq" id="WP_175225824.1">
    <property type="nucleotide sequence ID" value="NZ_CADIKH010000006.1"/>
</dbReference>
<keyword evidence="5" id="KW-1185">Reference proteome</keyword>
<sequence length="279" mass="31301">MSRSFDLDRYFARIGYDGPRAATLDVLRDLQRLQPLAIPFENLNPLTGARVSLALPELVDKLIERRRGGYCFELNTLLAHALISLGFTVTLLLARVLWRRDPHAVTARSHTVLRIDIDGEPWIADAGFGAITLTAPLRLVAGIAQPTTLEPFRLADAVQQAVDVEVKLGDAWMKLYRFEPQRVEWIDYEVANWYTSTHPESFFTGNLVVCRVVPTGRLTLFNDRLTERSKEGRATERRIGSARELDACLRDAFGIDVGDIDVEAVFQRVEGRAPTGLTP</sequence>
<dbReference type="PANTHER" id="PTHR11786">
    <property type="entry name" value="N-HYDROXYARYLAMINE O-ACETYLTRANSFERASE"/>
    <property type="match status" value="1"/>
</dbReference>
<dbReference type="Proteomes" id="UP000494363">
    <property type="component" value="Unassembled WGS sequence"/>
</dbReference>
<dbReference type="PRINTS" id="PR01543">
    <property type="entry name" value="ANATRNSFRASE"/>
</dbReference>
<keyword evidence="3" id="KW-0812">Transmembrane</keyword>
<evidence type="ECO:0000313" key="4">
    <source>
        <dbReference type="EMBL" id="CAB3751543.1"/>
    </source>
</evidence>